<dbReference type="EMBL" id="LIIN01000044">
    <property type="protein sequence ID" value="KZX21320.1"/>
    <property type="molecule type" value="Genomic_DNA"/>
</dbReference>
<name>A0A162FY96_9MICO</name>
<keyword evidence="1" id="KW-0805">Transcription regulation</keyword>
<evidence type="ECO:0000256" key="3">
    <source>
        <dbReference type="ARBA" id="ARBA00023163"/>
    </source>
</evidence>
<dbReference type="Proteomes" id="UP000076717">
    <property type="component" value="Unassembled WGS sequence"/>
</dbReference>
<reference evidence="9" key="3">
    <citation type="submission" date="2019-12" db="EMBL/GenBank/DDBJ databases">
        <title>Complete and draft genome sequences of new strains and members of some known species of the genus Rathayibacter isolated from plants.</title>
        <authorList>
            <person name="Tarlachkov S.V."/>
            <person name="Starodumova I.P."/>
            <person name="Dorofeeva L.V."/>
            <person name="Prisyazhnaya N.V."/>
            <person name="Leyn S."/>
            <person name="Zlamal J."/>
            <person name="Elan M."/>
            <person name="Osterman A.L."/>
            <person name="Nadler S."/>
            <person name="Subbotin S.A."/>
            <person name="Evtushenko L.I."/>
        </authorList>
    </citation>
    <scope>NUCLEOTIDE SEQUENCE [LARGE SCALE GENOMIC DNA]</scope>
    <source>
        <strain evidence="9">VKM Ac-2761</strain>
    </source>
</reference>
<protein>
    <submittedName>
        <fullName evidence="6">Helix-turn-helix domain protein</fullName>
    </submittedName>
    <submittedName>
        <fullName evidence="7">Helix-turn-helix domain-containing protein</fullName>
    </submittedName>
</protein>
<sequence>MRIPESPEPVGEHGLALTGSEAAEWLRSSDLRPLGPAGDLRLFGDAIQEPGFRIARFWHNARRLERAHDAAVTVTLIVEGAVTASVNCATATARAGEGLIQYAATSITLDSDGPCGVVEMRVAPGYFERFWVEANDGLTVVPADLPSVRALLATAMAVLTAPTETSDGWPYLRGTLENALGAVLTDVGPALSLPASTGVLRRARALILRRRSQPDFDVRALAAELSISTSALHAAFARIGTTPLRAIRAARAAAAREILERRPSSDRADVDEVARLTGFGTSAKMLKALRAEATAHGRPTSDPRHTAADDATRRAASLGRTPGRSTVHPVRGHPNLSSAAETSPSGRSARPDRDSGGRTSDRSDGVPHPRRTSRD</sequence>
<dbReference type="Gene3D" id="1.10.10.60">
    <property type="entry name" value="Homeodomain-like"/>
    <property type="match status" value="1"/>
</dbReference>
<keyword evidence="2" id="KW-0238">DNA-binding</keyword>
<feature type="compositionally biased region" description="Basic and acidic residues" evidence="4">
    <location>
        <begin position="349"/>
        <end position="375"/>
    </location>
</feature>
<feature type="domain" description="HTH araC/xylS-type" evidence="5">
    <location>
        <begin position="201"/>
        <end position="290"/>
    </location>
</feature>
<proteinExistence type="predicted"/>
<evidence type="ECO:0000313" key="6">
    <source>
        <dbReference type="EMBL" id="KZX21320.1"/>
    </source>
</evidence>
<keyword evidence="3" id="KW-0804">Transcription</keyword>
<reference evidence="7" key="2">
    <citation type="submission" date="2019-12" db="EMBL/GenBank/DDBJ databases">
        <title>Complete and Draft Genome Sequences of New Strains and Members of Some Known Species of the Genus Rathayibacter isolated from Plants.</title>
        <authorList>
            <person name="Tarlachkov S.V."/>
            <person name="Starodumova I.P."/>
            <person name="Dorofeeva L.V."/>
            <person name="Prisyazhnaya N.V."/>
            <person name="Leyn S.A."/>
            <person name="Zlamal J.E."/>
            <person name="Elane M.L."/>
            <person name="Osterman A.L."/>
            <person name="Nadler S.A."/>
            <person name="Subbotin S.A."/>
            <person name="Evtushenko L.I."/>
        </authorList>
    </citation>
    <scope>NUCLEOTIDE SEQUENCE</scope>
    <source>
        <strain evidence="7">VKM Ac-2761</strain>
    </source>
</reference>
<feature type="compositionally biased region" description="Polar residues" evidence="4">
    <location>
        <begin position="335"/>
        <end position="346"/>
    </location>
</feature>
<accession>A0A162FY96</accession>
<dbReference type="PANTHER" id="PTHR46796">
    <property type="entry name" value="HTH-TYPE TRANSCRIPTIONAL ACTIVATOR RHAS-RELATED"/>
    <property type="match status" value="1"/>
</dbReference>
<dbReference type="EMBL" id="CP047186">
    <property type="protein sequence ID" value="QHC54283.1"/>
    <property type="molecule type" value="Genomic_DNA"/>
</dbReference>
<dbReference type="Proteomes" id="UP000465031">
    <property type="component" value="Chromosome"/>
</dbReference>
<dbReference type="InterPro" id="IPR050204">
    <property type="entry name" value="AraC_XylS_family_regulators"/>
</dbReference>
<evidence type="ECO:0000313" key="8">
    <source>
        <dbReference type="Proteomes" id="UP000076717"/>
    </source>
</evidence>
<evidence type="ECO:0000313" key="9">
    <source>
        <dbReference type="Proteomes" id="UP000465031"/>
    </source>
</evidence>
<dbReference type="AlphaFoldDB" id="A0A162FY96"/>
<gene>
    <name evidence="6" type="ORF">ACH61_01553</name>
    <name evidence="7" type="ORF">GSU10_00485</name>
</gene>
<evidence type="ECO:0000313" key="7">
    <source>
        <dbReference type="EMBL" id="QHC54283.1"/>
    </source>
</evidence>
<dbReference type="GO" id="GO:0043565">
    <property type="term" value="F:sequence-specific DNA binding"/>
    <property type="evidence" value="ECO:0007669"/>
    <property type="project" value="InterPro"/>
</dbReference>
<evidence type="ECO:0000256" key="1">
    <source>
        <dbReference type="ARBA" id="ARBA00023015"/>
    </source>
</evidence>
<feature type="region of interest" description="Disordered" evidence="4">
    <location>
        <begin position="292"/>
        <end position="375"/>
    </location>
</feature>
<dbReference type="RefSeq" id="WP_068210423.1">
    <property type="nucleotide sequence ID" value="NZ_CP047186.1"/>
</dbReference>
<dbReference type="SMART" id="SM00342">
    <property type="entry name" value="HTH_ARAC"/>
    <property type="match status" value="1"/>
</dbReference>
<evidence type="ECO:0000256" key="4">
    <source>
        <dbReference type="SAM" id="MobiDB-lite"/>
    </source>
</evidence>
<organism evidence="6 8">
    <name type="scientific">Rathayibacter tanaceti</name>
    <dbReference type="NCBI Taxonomy" id="1671680"/>
    <lineage>
        <taxon>Bacteria</taxon>
        <taxon>Bacillati</taxon>
        <taxon>Actinomycetota</taxon>
        <taxon>Actinomycetes</taxon>
        <taxon>Micrococcales</taxon>
        <taxon>Microbacteriaceae</taxon>
        <taxon>Rathayibacter</taxon>
    </lineage>
</organism>
<keyword evidence="8" id="KW-1185">Reference proteome</keyword>
<feature type="compositionally biased region" description="Basic and acidic residues" evidence="4">
    <location>
        <begin position="292"/>
        <end position="313"/>
    </location>
</feature>
<dbReference type="KEGG" id="rte:GSU10_00485"/>
<evidence type="ECO:0000256" key="2">
    <source>
        <dbReference type="ARBA" id="ARBA00023125"/>
    </source>
</evidence>
<dbReference type="PROSITE" id="PS01124">
    <property type="entry name" value="HTH_ARAC_FAMILY_2"/>
    <property type="match status" value="1"/>
</dbReference>
<reference evidence="6 8" key="1">
    <citation type="submission" date="2015-08" db="EMBL/GenBank/DDBJ databases">
        <title>Draft Genome Sequence of Rathayibacter sp. Strain VKM Ac-2596 Isolated from Leaf Gall Induced by Plant-Parasitic Nematodes.</title>
        <authorList>
            <person name="Vasilenko O.V."/>
            <person name="Starodumova I.P."/>
            <person name="Tarlachkov S.V."/>
            <person name="Dorofeeva L.V."/>
            <person name="Evtushenko L.I."/>
        </authorList>
    </citation>
    <scope>NUCLEOTIDE SEQUENCE [LARGE SCALE GENOMIC DNA]</scope>
    <source>
        <strain evidence="6 8">VKM Ac-2596</strain>
    </source>
</reference>
<dbReference type="InterPro" id="IPR018060">
    <property type="entry name" value="HTH_AraC"/>
</dbReference>
<dbReference type="GO" id="GO:0003700">
    <property type="term" value="F:DNA-binding transcription factor activity"/>
    <property type="evidence" value="ECO:0007669"/>
    <property type="project" value="InterPro"/>
</dbReference>
<dbReference type="OrthoDB" id="5124948at2"/>
<evidence type="ECO:0000259" key="5">
    <source>
        <dbReference type="PROSITE" id="PS01124"/>
    </source>
</evidence>